<evidence type="ECO:0000256" key="1">
    <source>
        <dbReference type="SAM" id="SignalP"/>
    </source>
</evidence>
<accession>A0A6S6SJQ5</accession>
<dbReference type="SUPFAM" id="SSF48695">
    <property type="entry name" value="Multiheme cytochromes"/>
    <property type="match status" value="1"/>
</dbReference>
<feature type="chain" id="PRO_5027867178" evidence="1">
    <location>
        <begin position="23"/>
        <end position="73"/>
    </location>
</feature>
<dbReference type="InterPro" id="IPR036280">
    <property type="entry name" value="Multihaem_cyt_sf"/>
</dbReference>
<protein>
    <submittedName>
        <fullName evidence="2">Cytochrome c family protein</fullName>
    </submittedName>
</protein>
<organism evidence="2">
    <name type="scientific">uncultured Sulfurovum sp</name>
    <dbReference type="NCBI Taxonomy" id="269237"/>
    <lineage>
        <taxon>Bacteria</taxon>
        <taxon>Pseudomonadati</taxon>
        <taxon>Campylobacterota</taxon>
        <taxon>Epsilonproteobacteria</taxon>
        <taxon>Campylobacterales</taxon>
        <taxon>Sulfurovaceae</taxon>
        <taxon>Sulfurovum</taxon>
        <taxon>environmental samples</taxon>
    </lineage>
</organism>
<feature type="non-terminal residue" evidence="2">
    <location>
        <position position="73"/>
    </location>
</feature>
<evidence type="ECO:0000313" key="2">
    <source>
        <dbReference type="EMBL" id="CAA6803058.1"/>
    </source>
</evidence>
<sequence>MKKLLYLLFFIPILLFSKNSCIACHNGIEHIRDHSSKMMQEILEVAEKAGAKGNDCVVCHGGNPRTDDKNASH</sequence>
<feature type="signal peptide" evidence="1">
    <location>
        <begin position="1"/>
        <end position="22"/>
    </location>
</feature>
<name>A0A6S6SJQ5_9BACT</name>
<reference evidence="2" key="1">
    <citation type="submission" date="2020-01" db="EMBL/GenBank/DDBJ databases">
        <authorList>
            <person name="Meier V. D."/>
            <person name="Meier V D."/>
        </authorList>
    </citation>
    <scope>NUCLEOTIDE SEQUENCE</scope>
    <source>
        <strain evidence="2">HLG_WM_MAG_02</strain>
    </source>
</reference>
<dbReference type="AlphaFoldDB" id="A0A6S6SJQ5"/>
<keyword evidence="1" id="KW-0732">Signal</keyword>
<dbReference type="Gene3D" id="1.10.720.180">
    <property type="match status" value="1"/>
</dbReference>
<proteinExistence type="predicted"/>
<dbReference type="EMBL" id="CACVAZ010000009">
    <property type="protein sequence ID" value="CAA6803058.1"/>
    <property type="molecule type" value="Genomic_DNA"/>
</dbReference>
<gene>
    <name evidence="2" type="ORF">HELGO_WM28817</name>
</gene>